<dbReference type="EMBL" id="JARJFB010000113">
    <property type="protein sequence ID" value="MEA0971317.1"/>
    <property type="molecule type" value="Genomic_DNA"/>
</dbReference>
<comment type="caution">
    <text evidence="1">The sequence shown here is derived from an EMBL/GenBank/DDBJ whole genome shotgun (WGS) entry which is preliminary data.</text>
</comment>
<reference evidence="1 2" key="1">
    <citation type="submission" date="2023-03" db="EMBL/GenBank/DDBJ databases">
        <title>Host association and intracellularity evolved multiple times independently in the Rickettsiales.</title>
        <authorList>
            <person name="Castelli M."/>
            <person name="Nardi T."/>
            <person name="Gammuto L."/>
            <person name="Bellinzona G."/>
            <person name="Sabaneyeva E."/>
            <person name="Potekhin A."/>
            <person name="Serra V."/>
            <person name="Petroni G."/>
            <person name="Sassera D."/>
        </authorList>
    </citation>
    <scope>NUCLEOTIDE SEQUENCE [LARGE SCALE GENOMIC DNA]</scope>
    <source>
        <strain evidence="1 2">Sr 2-6</strain>
    </source>
</reference>
<keyword evidence="2" id="KW-1185">Reference proteome</keyword>
<protein>
    <submittedName>
        <fullName evidence="1">Uncharacterized protein</fullName>
    </submittedName>
</protein>
<sequence>MFVNALNPIPNPNEVLVADGLFGPGPDNLMNRINAHPHLRGLVLAGNTGGNLTIESKAAGTGGNTITVASNLAAATVDINGQGANGVNGATALNAGNGVAGTNKVEASQVFGYTMKPRNQQVLQDLSELQTELVTIAADSSLPNTVATLSGLATIVTGLLSDSVNEAKIESDVAKIVLERTDAQVKKDSGISKEQEYLRVLDLARLMSTLSHLLSMLQNTLVKAEDIMFSR</sequence>
<evidence type="ECO:0000313" key="2">
    <source>
        <dbReference type="Proteomes" id="UP001291687"/>
    </source>
</evidence>
<gene>
    <name evidence="1" type="ORF">Megvenef_01292</name>
</gene>
<organism evidence="1 2">
    <name type="scientific">Candidatus Megaera venefica</name>
    <dbReference type="NCBI Taxonomy" id="2055910"/>
    <lineage>
        <taxon>Bacteria</taxon>
        <taxon>Pseudomonadati</taxon>
        <taxon>Pseudomonadota</taxon>
        <taxon>Alphaproteobacteria</taxon>
        <taxon>Rickettsiales</taxon>
        <taxon>Rickettsiaceae</taxon>
        <taxon>Candidatus Megaera</taxon>
    </lineage>
</organism>
<name>A0ABU5NDS7_9RICK</name>
<accession>A0ABU5NDS7</accession>
<evidence type="ECO:0000313" key="1">
    <source>
        <dbReference type="EMBL" id="MEA0971317.1"/>
    </source>
</evidence>
<dbReference type="Proteomes" id="UP001291687">
    <property type="component" value="Unassembled WGS sequence"/>
</dbReference>
<proteinExistence type="predicted"/>